<keyword evidence="11" id="KW-1185">Reference proteome</keyword>
<evidence type="ECO:0000256" key="8">
    <source>
        <dbReference type="ARBA" id="ARBA00023118"/>
    </source>
</evidence>
<accession>A0A1M7YDJ4</accession>
<name>A0A1M7YDJ4_9FIRM</name>
<reference evidence="10 11" key="1">
    <citation type="submission" date="2016-12" db="EMBL/GenBank/DDBJ databases">
        <authorList>
            <person name="Song W.-J."/>
            <person name="Kurnit D.M."/>
        </authorList>
    </citation>
    <scope>NUCLEOTIDE SEQUENCE [LARGE SCALE GENOMIC DNA]</scope>
    <source>
        <strain evidence="10 11">DSM 12503</strain>
    </source>
</reference>
<evidence type="ECO:0000256" key="3">
    <source>
        <dbReference type="ARBA" id="ARBA00022722"/>
    </source>
</evidence>
<organism evidence="10 11">
    <name type="scientific">Anaerocolumna xylanovorans DSM 12503</name>
    <dbReference type="NCBI Taxonomy" id="1121345"/>
    <lineage>
        <taxon>Bacteria</taxon>
        <taxon>Bacillati</taxon>
        <taxon>Bacillota</taxon>
        <taxon>Clostridia</taxon>
        <taxon>Lachnospirales</taxon>
        <taxon>Lachnospiraceae</taxon>
        <taxon>Anaerocolumna</taxon>
    </lineage>
</organism>
<evidence type="ECO:0000256" key="5">
    <source>
        <dbReference type="ARBA" id="ARBA00022759"/>
    </source>
</evidence>
<dbReference type="Proteomes" id="UP000184612">
    <property type="component" value="Unassembled WGS sequence"/>
</dbReference>
<dbReference type="Pfam" id="PF09827">
    <property type="entry name" value="CRISPR_Cas2"/>
    <property type="match status" value="1"/>
</dbReference>
<protein>
    <recommendedName>
        <fullName evidence="9">CRISPR-associated endoribonuclease Cas2</fullName>
        <ecNumber evidence="9">3.1.-.-</ecNumber>
    </recommendedName>
</protein>
<dbReference type="HAMAP" id="MF_01471">
    <property type="entry name" value="Cas2"/>
    <property type="match status" value="1"/>
</dbReference>
<evidence type="ECO:0000256" key="7">
    <source>
        <dbReference type="ARBA" id="ARBA00022842"/>
    </source>
</evidence>
<evidence type="ECO:0000256" key="1">
    <source>
        <dbReference type="ARBA" id="ARBA00001946"/>
    </source>
</evidence>
<dbReference type="GO" id="GO:0004521">
    <property type="term" value="F:RNA endonuclease activity"/>
    <property type="evidence" value="ECO:0007669"/>
    <property type="project" value="InterPro"/>
</dbReference>
<dbReference type="EC" id="3.1.-.-" evidence="9"/>
<dbReference type="SUPFAM" id="SSF143430">
    <property type="entry name" value="TTP0101/SSO1404-like"/>
    <property type="match status" value="1"/>
</dbReference>
<keyword evidence="5 9" id="KW-0255">Endonuclease</keyword>
<proteinExistence type="inferred from homology"/>
<dbReference type="EMBL" id="FRFD01000008">
    <property type="protein sequence ID" value="SHO50578.1"/>
    <property type="molecule type" value="Genomic_DNA"/>
</dbReference>
<dbReference type="PANTHER" id="PTHR34405:SF1">
    <property type="entry name" value="CRISPR-ASSOCIATED ENDORIBONUCLEASE CAS2"/>
    <property type="match status" value="1"/>
</dbReference>
<dbReference type="InterPro" id="IPR021127">
    <property type="entry name" value="CRISPR_associated_Cas2"/>
</dbReference>
<dbReference type="GO" id="GO:0016787">
    <property type="term" value="F:hydrolase activity"/>
    <property type="evidence" value="ECO:0007669"/>
    <property type="project" value="UniProtKB-KW"/>
</dbReference>
<keyword evidence="8 9" id="KW-0051">Antiviral defense</keyword>
<dbReference type="AlphaFoldDB" id="A0A1M7YDJ4"/>
<evidence type="ECO:0000256" key="6">
    <source>
        <dbReference type="ARBA" id="ARBA00022801"/>
    </source>
</evidence>
<evidence type="ECO:0000313" key="10">
    <source>
        <dbReference type="EMBL" id="SHO50578.1"/>
    </source>
</evidence>
<comment type="subunit">
    <text evidence="9">Homodimer, forms a heterotetramer with a Cas1 homodimer.</text>
</comment>
<evidence type="ECO:0000313" key="11">
    <source>
        <dbReference type="Proteomes" id="UP000184612"/>
    </source>
</evidence>
<dbReference type="STRING" id="1121345.SAMN02745217_02787"/>
<comment type="cofactor">
    <cofactor evidence="1 9">
        <name>Mg(2+)</name>
        <dbReference type="ChEBI" id="CHEBI:18420"/>
    </cofactor>
</comment>
<keyword evidence="6 9" id="KW-0378">Hydrolase</keyword>
<dbReference type="GO" id="GO:0043571">
    <property type="term" value="P:maintenance of CRISPR repeat elements"/>
    <property type="evidence" value="ECO:0007669"/>
    <property type="project" value="UniProtKB-UniRule"/>
</dbReference>
<gene>
    <name evidence="9" type="primary">cas2</name>
    <name evidence="10" type="ORF">SAMN02745217_02787</name>
</gene>
<feature type="binding site" evidence="9">
    <location>
        <position position="10"/>
    </location>
    <ligand>
        <name>Mg(2+)</name>
        <dbReference type="ChEBI" id="CHEBI:18420"/>
        <note>catalytic</note>
    </ligand>
</feature>
<evidence type="ECO:0000256" key="9">
    <source>
        <dbReference type="HAMAP-Rule" id="MF_01471"/>
    </source>
</evidence>
<keyword evidence="7 9" id="KW-0460">Magnesium</keyword>
<dbReference type="Gene3D" id="3.30.70.240">
    <property type="match status" value="1"/>
</dbReference>
<dbReference type="InterPro" id="IPR019199">
    <property type="entry name" value="Virulence_VapD/CRISPR_Cas2"/>
</dbReference>
<comment type="similarity">
    <text evidence="2 9">Belongs to the CRISPR-associated endoribonuclease Cas2 protein family.</text>
</comment>
<dbReference type="GO" id="GO:0046872">
    <property type="term" value="F:metal ion binding"/>
    <property type="evidence" value="ECO:0007669"/>
    <property type="project" value="UniProtKB-UniRule"/>
</dbReference>
<comment type="function">
    <text evidence="9">CRISPR (clustered regularly interspaced short palindromic repeat), is an adaptive immune system that provides protection against mobile genetic elements (viruses, transposable elements and conjugative plasmids). CRISPR clusters contain sequences complementary to antecedent mobile elements and target invading nucleic acids. CRISPR clusters are transcribed and processed into CRISPR RNA (crRNA). Functions as a ssRNA-specific endoribonuclease. Involved in the integration of spacer DNA into the CRISPR cassette.</text>
</comment>
<keyword evidence="3 9" id="KW-0540">Nuclease</keyword>
<dbReference type="PANTHER" id="PTHR34405">
    <property type="entry name" value="CRISPR-ASSOCIATED ENDORIBONUCLEASE CAS2"/>
    <property type="match status" value="1"/>
</dbReference>
<evidence type="ECO:0000256" key="4">
    <source>
        <dbReference type="ARBA" id="ARBA00022723"/>
    </source>
</evidence>
<dbReference type="GO" id="GO:0051607">
    <property type="term" value="P:defense response to virus"/>
    <property type="evidence" value="ECO:0007669"/>
    <property type="project" value="UniProtKB-UniRule"/>
</dbReference>
<dbReference type="NCBIfam" id="TIGR01573">
    <property type="entry name" value="cas2"/>
    <property type="match status" value="1"/>
</dbReference>
<evidence type="ECO:0000256" key="2">
    <source>
        <dbReference type="ARBA" id="ARBA00009959"/>
    </source>
</evidence>
<keyword evidence="4 9" id="KW-0479">Metal-binding</keyword>
<sequence length="89" mass="10666">MPVFTILVYDVGEKRVARVLKTARKYLHWVQNSVLEGEITDANLKRLKEELKKISKEEEDSFIFYTFRTERYYSREIYGIKKGGHDMFL</sequence>
<dbReference type="CDD" id="cd09725">
    <property type="entry name" value="Cas2_I_II_III"/>
    <property type="match status" value="1"/>
</dbReference>